<protein>
    <submittedName>
        <fullName evidence="1">Zinc-ribbon domain-containing protein</fullName>
    </submittedName>
</protein>
<dbReference type="EMBL" id="JAPDOD010000059">
    <property type="protein sequence ID" value="MDA0166145.1"/>
    <property type="molecule type" value="Genomic_DNA"/>
</dbReference>
<dbReference type="SUPFAM" id="SSF161187">
    <property type="entry name" value="YfgJ-like"/>
    <property type="match status" value="1"/>
</dbReference>
<sequence>MSTSDLGDVCPSCHEPWLRPTNLPGRYRCVNCLHRFELRSVCPNCGEHSTIVRMSSTALYMCGHCQSSMLAPI</sequence>
<name>A0A9X3N336_9ACTN</name>
<gene>
    <name evidence="1" type="ORF">OM076_38125</name>
</gene>
<accession>A0A9X3N336</accession>
<dbReference type="InterPro" id="IPR029037">
    <property type="entry name" value="DUF1407/YfgJ-like_sf"/>
</dbReference>
<dbReference type="AlphaFoldDB" id="A0A9X3N336"/>
<reference evidence="1" key="1">
    <citation type="submission" date="2022-10" db="EMBL/GenBank/DDBJ databases">
        <title>The WGS of Solirubrobacter ginsenosidimutans DSM 21036.</title>
        <authorList>
            <person name="Jiang Z."/>
        </authorList>
    </citation>
    <scope>NUCLEOTIDE SEQUENCE</scope>
    <source>
        <strain evidence="1">DSM 21036</strain>
    </source>
</reference>
<evidence type="ECO:0000313" key="1">
    <source>
        <dbReference type="EMBL" id="MDA0166145.1"/>
    </source>
</evidence>
<dbReference type="Proteomes" id="UP001149140">
    <property type="component" value="Unassembled WGS sequence"/>
</dbReference>
<dbReference type="Pfam" id="PF07191">
    <property type="entry name" value="Zn_ribbon_6"/>
    <property type="match status" value="1"/>
</dbReference>
<dbReference type="RefSeq" id="WP_270045406.1">
    <property type="nucleotide sequence ID" value="NZ_JAPDOD010000059.1"/>
</dbReference>
<dbReference type="InterPro" id="IPR010807">
    <property type="entry name" value="YfgJ-like"/>
</dbReference>
<evidence type="ECO:0000313" key="2">
    <source>
        <dbReference type="Proteomes" id="UP001149140"/>
    </source>
</evidence>
<dbReference type="Gene3D" id="2.10.290.10">
    <property type="entry name" value="YfgJ-like"/>
    <property type="match status" value="1"/>
</dbReference>
<keyword evidence="2" id="KW-1185">Reference proteome</keyword>
<organism evidence="1 2">
    <name type="scientific">Solirubrobacter ginsenosidimutans</name>
    <dbReference type="NCBI Taxonomy" id="490573"/>
    <lineage>
        <taxon>Bacteria</taxon>
        <taxon>Bacillati</taxon>
        <taxon>Actinomycetota</taxon>
        <taxon>Thermoleophilia</taxon>
        <taxon>Solirubrobacterales</taxon>
        <taxon>Solirubrobacteraceae</taxon>
        <taxon>Solirubrobacter</taxon>
    </lineage>
</organism>
<comment type="caution">
    <text evidence="1">The sequence shown here is derived from an EMBL/GenBank/DDBJ whole genome shotgun (WGS) entry which is preliminary data.</text>
</comment>
<proteinExistence type="predicted"/>